<dbReference type="RefSeq" id="WP_013847534.1">
    <property type="nucleotide sequence ID" value="NC_015593.1"/>
</dbReference>
<keyword evidence="2" id="KW-1185">Reference proteome</keyword>
<organism evidence="1 2">
    <name type="scientific">Sphingobium chlorophenolicum L-1</name>
    <dbReference type="NCBI Taxonomy" id="690566"/>
    <lineage>
        <taxon>Bacteria</taxon>
        <taxon>Pseudomonadati</taxon>
        <taxon>Pseudomonadota</taxon>
        <taxon>Alphaproteobacteria</taxon>
        <taxon>Sphingomonadales</taxon>
        <taxon>Sphingomonadaceae</taxon>
        <taxon>Sphingobium</taxon>
    </lineage>
</organism>
<reference evidence="1 2" key="1">
    <citation type="submission" date="2011-05" db="EMBL/GenBank/DDBJ databases">
        <title>Complete sequence of chromosome 1 of Sphingobium chlorophenolicum L-1.</title>
        <authorList>
            <consortium name="US DOE Joint Genome Institute"/>
            <person name="Lucas S."/>
            <person name="Han J."/>
            <person name="Lapidus A."/>
            <person name="Cheng J.-F."/>
            <person name="Goodwin L."/>
            <person name="Pitluck S."/>
            <person name="Peters L."/>
            <person name="Daligault H."/>
            <person name="Han C."/>
            <person name="Tapia R."/>
            <person name="Land M."/>
            <person name="Hauser L."/>
            <person name="Kyrpides N."/>
            <person name="Ivanova N."/>
            <person name="Pagani I."/>
            <person name="Turner P."/>
            <person name="Copley S."/>
            <person name="Woyke T."/>
        </authorList>
    </citation>
    <scope>NUCLEOTIDE SEQUENCE [LARGE SCALE GENOMIC DNA]</scope>
    <source>
        <strain evidence="1 2">L-1</strain>
    </source>
</reference>
<dbReference type="Proteomes" id="UP000007150">
    <property type="component" value="Chromosome 1"/>
</dbReference>
<dbReference type="EMBL" id="CP002798">
    <property type="protein sequence ID" value="AEG49274.1"/>
    <property type="molecule type" value="Genomic_DNA"/>
</dbReference>
<name>F6EZ33_SPHCR</name>
<gene>
    <name evidence="1" type="ORF">Sphch_1586</name>
</gene>
<evidence type="ECO:0000313" key="1">
    <source>
        <dbReference type="EMBL" id="AEG49274.1"/>
    </source>
</evidence>
<dbReference type="KEGG" id="sch:Sphch_1586"/>
<dbReference type="HOGENOM" id="CLU_2257546_0_0_5"/>
<sequence length="101" mass="11441">MDRYDGKPFLRLLDCYVLQAIGKLDTAQMVALTQIEPKLSQIYGVKGPWQEIVANQMDFPANLSDEIEQTWEAGRLRAADQGLEVDPGEFARQFVDANFPH</sequence>
<proteinExistence type="predicted"/>
<dbReference type="STRING" id="690566.Sphch_1586"/>
<dbReference type="AlphaFoldDB" id="F6EZ33"/>
<protein>
    <submittedName>
        <fullName evidence="1">Uncharacterized protein</fullName>
    </submittedName>
</protein>
<accession>F6EZ33</accession>
<evidence type="ECO:0000313" key="2">
    <source>
        <dbReference type="Proteomes" id="UP000007150"/>
    </source>
</evidence>